<protein>
    <recommendedName>
        <fullName evidence="1">Glycosyl transferase family 1 domain-containing protein</fullName>
    </recommendedName>
</protein>
<name>A0A521EI18_9BACT</name>
<evidence type="ECO:0000313" key="3">
    <source>
        <dbReference type="Proteomes" id="UP000317557"/>
    </source>
</evidence>
<dbReference type="AlphaFoldDB" id="A0A521EI18"/>
<dbReference type="Gene3D" id="3.40.50.2000">
    <property type="entry name" value="Glycogen Phosphorylase B"/>
    <property type="match status" value="2"/>
</dbReference>
<dbReference type="Pfam" id="PF00534">
    <property type="entry name" value="Glycos_transf_1"/>
    <property type="match status" value="1"/>
</dbReference>
<dbReference type="CDD" id="cd03794">
    <property type="entry name" value="GT4_WbuB-like"/>
    <property type="match status" value="1"/>
</dbReference>
<dbReference type="SUPFAM" id="SSF53756">
    <property type="entry name" value="UDP-Glycosyltransferase/glycogen phosphorylase"/>
    <property type="match status" value="1"/>
</dbReference>
<feature type="domain" description="Glycosyl transferase family 1" evidence="1">
    <location>
        <begin position="238"/>
        <end position="332"/>
    </location>
</feature>
<gene>
    <name evidence="2" type="ORF">SAMN06265219_11239</name>
</gene>
<dbReference type="RefSeq" id="WP_142455191.1">
    <property type="nucleotide sequence ID" value="NZ_FXTP01000012.1"/>
</dbReference>
<keyword evidence="3" id="KW-1185">Reference proteome</keyword>
<sequence length="432" mass="48913">MARKVLLIAYYWPPSGGAGVQRWVKFCKYLPEFGIEPVVLTVANGTYPMLDESLADELPADLEVHQAKSIEPYTIFGKLTGKTDKQVSTPSTAFSTDGGWMQKLGVWVRSNFFIPDARIGWIPGAFSKAKDIITNQKIDTVITTGPPNSTHVIGKKLKNWRPGVQWIMDMRDPWSQIFYNETLPRTSLAQHIDENMELKALKTADDVIVVSNSMAELEKNIYKRYYHVISNGFDHEDFPESHKKNTKESNTFTIRYVGSMTEPAIPHQFFKALASLNNQQKAMLNIEFFGSYNSKVHKAIADNELEALISFKGYVPHQEATEAMQSANLLLLVIPDTKDNELILTGKLFDYLAAQTPILFIGPKQGDAAHIIRNYKLGRCFDYAEFEAMGDFLEGALHGNDIPYKKWKGDFKSHPYSRYQLTSRLAQILDQP</sequence>
<reference evidence="2 3" key="1">
    <citation type="submission" date="2017-05" db="EMBL/GenBank/DDBJ databases">
        <authorList>
            <person name="Varghese N."/>
            <person name="Submissions S."/>
        </authorList>
    </citation>
    <scope>NUCLEOTIDE SEQUENCE [LARGE SCALE GENOMIC DNA]</scope>
    <source>
        <strain evidence="2 3">DSM 21985</strain>
    </source>
</reference>
<dbReference type="Proteomes" id="UP000317557">
    <property type="component" value="Unassembled WGS sequence"/>
</dbReference>
<dbReference type="EMBL" id="FXTP01000012">
    <property type="protein sequence ID" value="SMO83121.1"/>
    <property type="molecule type" value="Genomic_DNA"/>
</dbReference>
<dbReference type="OrthoDB" id="9794575at2"/>
<dbReference type="InterPro" id="IPR001296">
    <property type="entry name" value="Glyco_trans_1"/>
</dbReference>
<evidence type="ECO:0000313" key="2">
    <source>
        <dbReference type="EMBL" id="SMO83121.1"/>
    </source>
</evidence>
<dbReference type="GO" id="GO:0016757">
    <property type="term" value="F:glycosyltransferase activity"/>
    <property type="evidence" value="ECO:0007669"/>
    <property type="project" value="InterPro"/>
</dbReference>
<evidence type="ECO:0000259" key="1">
    <source>
        <dbReference type="Pfam" id="PF00534"/>
    </source>
</evidence>
<proteinExistence type="predicted"/>
<accession>A0A521EI18</accession>
<organism evidence="2 3">
    <name type="scientific">Gracilimonas mengyeensis</name>
    <dbReference type="NCBI Taxonomy" id="1302730"/>
    <lineage>
        <taxon>Bacteria</taxon>
        <taxon>Pseudomonadati</taxon>
        <taxon>Balneolota</taxon>
        <taxon>Balneolia</taxon>
        <taxon>Balneolales</taxon>
        <taxon>Balneolaceae</taxon>
        <taxon>Gracilimonas</taxon>
    </lineage>
</organism>